<evidence type="ECO:0000259" key="10">
    <source>
        <dbReference type="PROSITE" id="PS50936"/>
    </source>
</evidence>
<evidence type="ECO:0000256" key="9">
    <source>
        <dbReference type="ARBA" id="ARBA00023134"/>
    </source>
</evidence>
<evidence type="ECO:0000313" key="12">
    <source>
        <dbReference type="EMBL" id="MPN15305.1"/>
    </source>
</evidence>
<evidence type="ECO:0000256" key="4">
    <source>
        <dbReference type="ARBA" id="ARBA00022730"/>
    </source>
</evidence>
<dbReference type="AlphaFoldDB" id="A0A645FLM3"/>
<keyword evidence="2" id="KW-0690">Ribosome biogenesis</keyword>
<organism evidence="12">
    <name type="scientific">bioreactor metagenome</name>
    <dbReference type="NCBI Taxonomy" id="1076179"/>
    <lineage>
        <taxon>unclassified sequences</taxon>
        <taxon>metagenomes</taxon>
        <taxon>ecological metagenomes</taxon>
    </lineage>
</organism>
<keyword evidence="8" id="KW-0694">RNA-binding</keyword>
<evidence type="ECO:0000256" key="8">
    <source>
        <dbReference type="ARBA" id="ARBA00022884"/>
    </source>
</evidence>
<dbReference type="InterPro" id="IPR010914">
    <property type="entry name" value="RsgA_GTPase_dom"/>
</dbReference>
<keyword evidence="9" id="KW-0342">GTP-binding</keyword>
<dbReference type="PROSITE" id="PS50936">
    <property type="entry name" value="ENGC_GTPASE"/>
    <property type="match status" value="1"/>
</dbReference>
<dbReference type="InterPro" id="IPR004881">
    <property type="entry name" value="Ribosome_biogen_GTPase_RsgA"/>
</dbReference>
<dbReference type="GO" id="GO:0019843">
    <property type="term" value="F:rRNA binding"/>
    <property type="evidence" value="ECO:0007669"/>
    <property type="project" value="UniProtKB-KW"/>
</dbReference>
<keyword evidence="6 12" id="KW-0378">Hydrolase</keyword>
<dbReference type="EC" id="3.6.1.-" evidence="12"/>
<dbReference type="EMBL" id="VSSQ01062033">
    <property type="protein sequence ID" value="MPN15305.1"/>
    <property type="molecule type" value="Genomic_DNA"/>
</dbReference>
<dbReference type="PROSITE" id="PS51721">
    <property type="entry name" value="G_CP"/>
    <property type="match status" value="1"/>
</dbReference>
<dbReference type="CDD" id="cd01854">
    <property type="entry name" value="YjeQ_EngC"/>
    <property type="match status" value="1"/>
</dbReference>
<dbReference type="Gene3D" id="3.40.50.300">
    <property type="entry name" value="P-loop containing nucleotide triphosphate hydrolases"/>
    <property type="match status" value="1"/>
</dbReference>
<keyword evidence="4" id="KW-0699">rRNA-binding</keyword>
<dbReference type="InterPro" id="IPR030378">
    <property type="entry name" value="G_CP_dom"/>
</dbReference>
<feature type="domain" description="CP-type G" evidence="11">
    <location>
        <begin position="1"/>
        <end position="119"/>
    </location>
</feature>
<keyword evidence="1" id="KW-0963">Cytoplasm</keyword>
<dbReference type="GO" id="GO:0046872">
    <property type="term" value="F:metal ion binding"/>
    <property type="evidence" value="ECO:0007669"/>
    <property type="project" value="UniProtKB-KW"/>
</dbReference>
<dbReference type="GO" id="GO:0005525">
    <property type="term" value="F:GTP binding"/>
    <property type="evidence" value="ECO:0007669"/>
    <property type="project" value="UniProtKB-KW"/>
</dbReference>
<dbReference type="Pfam" id="PF03193">
    <property type="entry name" value="RsgA_GTPase"/>
    <property type="match status" value="1"/>
</dbReference>
<proteinExistence type="predicted"/>
<dbReference type="InterPro" id="IPR027417">
    <property type="entry name" value="P-loop_NTPase"/>
</dbReference>
<name>A0A645FLM3_9ZZZZ</name>
<dbReference type="PANTHER" id="PTHR32120:SF10">
    <property type="entry name" value="SMALL RIBOSOMAL SUBUNIT BIOGENESIS GTPASE RSGA"/>
    <property type="match status" value="1"/>
</dbReference>
<sequence>MASPVIVLTKADLSRDLEQKITEVSSVSSGADIIICSCTEEKGIDAVCPYIEEGKTIAFIGSSGVGKSTLINRLMGREVLATKEIRESDERGRHTTTHRQLLLLPDGGVVIDTPGMRELHLYGGNLEKSFEDINELALNCRYKDCTHTTEPGCAVRKAIEENQLSEERFQNYLKLQREIAYDGLNSRQLENEKINRMFGSKGEMKRLMREVKEKKKR</sequence>
<keyword evidence="7" id="KW-0862">Zinc</keyword>
<evidence type="ECO:0000256" key="2">
    <source>
        <dbReference type="ARBA" id="ARBA00022517"/>
    </source>
</evidence>
<dbReference type="Gene3D" id="1.10.40.50">
    <property type="entry name" value="Probable gtpase engc, domain 3"/>
    <property type="match status" value="1"/>
</dbReference>
<evidence type="ECO:0000256" key="7">
    <source>
        <dbReference type="ARBA" id="ARBA00022833"/>
    </source>
</evidence>
<keyword evidence="5" id="KW-0547">Nucleotide-binding</keyword>
<reference evidence="12" key="1">
    <citation type="submission" date="2019-08" db="EMBL/GenBank/DDBJ databases">
        <authorList>
            <person name="Kucharzyk K."/>
            <person name="Murdoch R.W."/>
            <person name="Higgins S."/>
            <person name="Loffler F."/>
        </authorList>
    </citation>
    <scope>NUCLEOTIDE SEQUENCE</scope>
</reference>
<dbReference type="SUPFAM" id="SSF52540">
    <property type="entry name" value="P-loop containing nucleoside triphosphate hydrolases"/>
    <property type="match status" value="1"/>
</dbReference>
<dbReference type="GO" id="GO:0003924">
    <property type="term" value="F:GTPase activity"/>
    <property type="evidence" value="ECO:0007669"/>
    <property type="project" value="InterPro"/>
</dbReference>
<accession>A0A645FLM3</accession>
<evidence type="ECO:0000256" key="3">
    <source>
        <dbReference type="ARBA" id="ARBA00022723"/>
    </source>
</evidence>
<feature type="domain" description="EngC GTPase" evidence="10">
    <location>
        <begin position="1"/>
        <end position="117"/>
    </location>
</feature>
<comment type="caution">
    <text evidence="12">The sequence shown here is derived from an EMBL/GenBank/DDBJ whole genome shotgun (WGS) entry which is preliminary data.</text>
</comment>
<dbReference type="NCBIfam" id="TIGR00157">
    <property type="entry name" value="ribosome small subunit-dependent GTPase A"/>
    <property type="match status" value="1"/>
</dbReference>
<evidence type="ECO:0000256" key="6">
    <source>
        <dbReference type="ARBA" id="ARBA00022801"/>
    </source>
</evidence>
<gene>
    <name evidence="12" type="primary">rsgA_58</name>
    <name evidence="12" type="ORF">SDC9_162635</name>
</gene>
<dbReference type="PANTHER" id="PTHR32120">
    <property type="entry name" value="SMALL RIBOSOMAL SUBUNIT BIOGENESIS GTPASE RSGA"/>
    <property type="match status" value="1"/>
</dbReference>
<dbReference type="GO" id="GO:0042254">
    <property type="term" value="P:ribosome biogenesis"/>
    <property type="evidence" value="ECO:0007669"/>
    <property type="project" value="UniProtKB-KW"/>
</dbReference>
<keyword evidence="3" id="KW-0479">Metal-binding</keyword>
<evidence type="ECO:0000256" key="1">
    <source>
        <dbReference type="ARBA" id="ARBA00022490"/>
    </source>
</evidence>
<evidence type="ECO:0000256" key="5">
    <source>
        <dbReference type="ARBA" id="ARBA00022741"/>
    </source>
</evidence>
<evidence type="ECO:0000259" key="11">
    <source>
        <dbReference type="PROSITE" id="PS51721"/>
    </source>
</evidence>
<protein>
    <submittedName>
        <fullName evidence="12">Small ribosomal subunit biogenesis GTPase RsgA</fullName>
        <ecNumber evidence="12">3.6.1.-</ecNumber>
    </submittedName>
</protein>